<gene>
    <name evidence="1" type="ORF">Tco_0941744</name>
</gene>
<name>A0ABQ5DXQ3_9ASTR</name>
<organism evidence="1 2">
    <name type="scientific">Tanacetum coccineum</name>
    <dbReference type="NCBI Taxonomy" id="301880"/>
    <lineage>
        <taxon>Eukaryota</taxon>
        <taxon>Viridiplantae</taxon>
        <taxon>Streptophyta</taxon>
        <taxon>Embryophyta</taxon>
        <taxon>Tracheophyta</taxon>
        <taxon>Spermatophyta</taxon>
        <taxon>Magnoliopsida</taxon>
        <taxon>eudicotyledons</taxon>
        <taxon>Gunneridae</taxon>
        <taxon>Pentapetalae</taxon>
        <taxon>asterids</taxon>
        <taxon>campanulids</taxon>
        <taxon>Asterales</taxon>
        <taxon>Asteraceae</taxon>
        <taxon>Asteroideae</taxon>
        <taxon>Anthemideae</taxon>
        <taxon>Anthemidinae</taxon>
        <taxon>Tanacetum</taxon>
    </lineage>
</organism>
<reference evidence="1" key="1">
    <citation type="journal article" date="2022" name="Int. J. Mol. Sci.">
        <title>Draft Genome of Tanacetum Coccineum: Genomic Comparison of Closely Related Tanacetum-Family Plants.</title>
        <authorList>
            <person name="Yamashiro T."/>
            <person name="Shiraishi A."/>
            <person name="Nakayama K."/>
            <person name="Satake H."/>
        </authorList>
    </citation>
    <scope>NUCLEOTIDE SEQUENCE</scope>
</reference>
<accession>A0ABQ5DXQ3</accession>
<proteinExistence type="predicted"/>
<dbReference type="Proteomes" id="UP001151760">
    <property type="component" value="Unassembled WGS sequence"/>
</dbReference>
<protein>
    <submittedName>
        <fullName evidence="1">Uncharacterized protein</fullName>
    </submittedName>
</protein>
<comment type="caution">
    <text evidence="1">The sequence shown here is derived from an EMBL/GenBank/DDBJ whole genome shotgun (WGS) entry which is preliminary data.</text>
</comment>
<keyword evidence="2" id="KW-1185">Reference proteome</keyword>
<sequence length="262" mass="30334">MGNTDEPPVVKADLKDWFKKPERPYTLDPEWNECKTVYIKPTQKWLNDLAKAETYSKTFDYLLSTLIDFSAFAMNRLQISDLTQDILVGLAYKLLKGTCRSYVKLEYNMEECYKALNDQLDWNNPEGDRYPFDLSKPLPLVQSINRQIVLVDYFFNNDLAYLQGGSTGRTYMTSLTKIKAAKVSKHDVYSTKRILAVTNVKVNVWYGYVHLEEIEVHRSDQQLLFNLKGDDSVHLVAALLMFTRCIVIQKQVEDLQLGVKSY</sequence>
<dbReference type="EMBL" id="BQNB010015597">
    <property type="protein sequence ID" value="GJT41879.1"/>
    <property type="molecule type" value="Genomic_DNA"/>
</dbReference>
<evidence type="ECO:0000313" key="2">
    <source>
        <dbReference type="Proteomes" id="UP001151760"/>
    </source>
</evidence>
<reference evidence="1" key="2">
    <citation type="submission" date="2022-01" db="EMBL/GenBank/DDBJ databases">
        <authorList>
            <person name="Yamashiro T."/>
            <person name="Shiraishi A."/>
            <person name="Satake H."/>
            <person name="Nakayama K."/>
        </authorList>
    </citation>
    <scope>NUCLEOTIDE SEQUENCE</scope>
</reference>
<evidence type="ECO:0000313" key="1">
    <source>
        <dbReference type="EMBL" id="GJT41879.1"/>
    </source>
</evidence>